<proteinExistence type="predicted"/>
<organism evidence="1">
    <name type="scientific">Guillardia theta</name>
    <name type="common">Cryptophyte</name>
    <name type="synonym">Cryptomonas phi</name>
    <dbReference type="NCBI Taxonomy" id="55529"/>
    <lineage>
        <taxon>Eukaryota</taxon>
        <taxon>Cryptophyceae</taxon>
        <taxon>Pyrenomonadales</taxon>
        <taxon>Geminigeraceae</taxon>
        <taxon>Guillardia</taxon>
    </lineage>
</organism>
<protein>
    <recommendedName>
        <fullName evidence="2">Exostosin GT47 domain-containing protein</fullName>
    </recommendedName>
</protein>
<name>A0A7S4PHS9_GUITH</name>
<evidence type="ECO:0000313" key="1">
    <source>
        <dbReference type="EMBL" id="CAE2335190.1"/>
    </source>
</evidence>
<dbReference type="EMBL" id="HBKN01045615">
    <property type="protein sequence ID" value="CAE2335190.1"/>
    <property type="molecule type" value="Transcribed_RNA"/>
</dbReference>
<accession>A0A7S4PHS9</accession>
<evidence type="ECO:0008006" key="2">
    <source>
        <dbReference type="Google" id="ProtNLM"/>
    </source>
</evidence>
<reference evidence="1" key="1">
    <citation type="submission" date="2021-01" db="EMBL/GenBank/DDBJ databases">
        <authorList>
            <person name="Corre E."/>
            <person name="Pelletier E."/>
            <person name="Niang G."/>
            <person name="Scheremetjew M."/>
            <person name="Finn R."/>
            <person name="Kale V."/>
            <person name="Holt S."/>
            <person name="Cochrane G."/>
            <person name="Meng A."/>
            <person name="Brown T."/>
            <person name="Cohen L."/>
        </authorList>
    </citation>
    <scope>NUCLEOTIDE SEQUENCE</scope>
    <source>
        <strain evidence="1">CCMP 2712</strain>
    </source>
</reference>
<sequence>MKCFVLPVRCRLWHQLLLLGTLLIHLYISFRTFCAVGHNFRISNMSSTFVVSSSQLSENISHWLEKDFWKQTHDYDFARFRDCSGRDRRPSYPFVSGDGFRALCKHRCECNGCNFQPSDVLHGDCIYISTTNERIETTTQYLMDFARIAIHISHPFSVITHNGDLSTPDGDEWHVGESPIYRHNCGHLLKLPLMFRWFASNCNTQSKTYSNKVVCIPIGIENRYNSVGKSPEAYFRLMKENYHIKPAKTLLVAFKESPVKPFRSQALKELNAPWITKGQYSRNEWLRQVSNHKWIVCPIGHGLDTHRTWEVLLMRRYPVVLSCNLDSVFHGLPVLIVQSWHDINQTYLDEMYSHYQQKQFNMEKLFHNFWERMISSTVEMNDTTRMSK</sequence>
<gene>
    <name evidence="1" type="ORF">GTHE00462_LOCUS35698</name>
</gene>
<dbReference type="AlphaFoldDB" id="A0A7S4PHS9"/>